<sequence length="165" mass="18575">MSKSDMRGVAAGLFLATAVFASLTLFTDEAEQNEAKTTDQLTWEELASFAEDEGASVIKQEDMEEIEKEVASLRQKRDSLATQLEEINDEVEEEKNIEYRLVLNIHDGMTSHELAETLADAAMIEDVNEFQSLLQEKDLVRQIRTGQFVLTSNMSAEEMIDVVTH</sequence>
<accession>A0A840QP10</accession>
<name>A0A840QP10_9BACI</name>
<keyword evidence="2" id="KW-0732">Signal</keyword>
<evidence type="ECO:0000313" key="3">
    <source>
        <dbReference type="EMBL" id="MBB5173136.1"/>
    </source>
</evidence>
<evidence type="ECO:0000256" key="1">
    <source>
        <dbReference type="SAM" id="Coils"/>
    </source>
</evidence>
<evidence type="ECO:0008006" key="5">
    <source>
        <dbReference type="Google" id="ProtNLM"/>
    </source>
</evidence>
<organism evidence="3 4">
    <name type="scientific">Texcoconibacillus texcoconensis</name>
    <dbReference type="NCBI Taxonomy" id="1095777"/>
    <lineage>
        <taxon>Bacteria</taxon>
        <taxon>Bacillati</taxon>
        <taxon>Bacillota</taxon>
        <taxon>Bacilli</taxon>
        <taxon>Bacillales</taxon>
        <taxon>Bacillaceae</taxon>
        <taxon>Texcoconibacillus</taxon>
    </lineage>
</organism>
<evidence type="ECO:0000313" key="4">
    <source>
        <dbReference type="Proteomes" id="UP000551878"/>
    </source>
</evidence>
<protein>
    <recommendedName>
        <fullName evidence="5">Endolytic transglycosylase MltG</fullName>
    </recommendedName>
</protein>
<reference evidence="3 4" key="1">
    <citation type="submission" date="2020-08" db="EMBL/GenBank/DDBJ databases">
        <title>Genomic Encyclopedia of Type Strains, Phase IV (KMG-IV): sequencing the most valuable type-strain genomes for metagenomic binning, comparative biology and taxonomic classification.</title>
        <authorList>
            <person name="Goeker M."/>
        </authorList>
    </citation>
    <scope>NUCLEOTIDE SEQUENCE [LARGE SCALE GENOMIC DNA]</scope>
    <source>
        <strain evidence="3 4">DSM 24696</strain>
    </source>
</reference>
<dbReference type="RefSeq" id="WP_184663574.1">
    <property type="nucleotide sequence ID" value="NZ_JACHHB010000004.1"/>
</dbReference>
<gene>
    <name evidence="3" type="ORF">HNQ41_001299</name>
</gene>
<feature type="signal peptide" evidence="2">
    <location>
        <begin position="1"/>
        <end position="21"/>
    </location>
</feature>
<dbReference type="Gene3D" id="3.30.1490.480">
    <property type="entry name" value="Endolytic murein transglycosylase"/>
    <property type="match status" value="1"/>
</dbReference>
<keyword evidence="4" id="KW-1185">Reference proteome</keyword>
<evidence type="ECO:0000256" key="2">
    <source>
        <dbReference type="SAM" id="SignalP"/>
    </source>
</evidence>
<proteinExistence type="predicted"/>
<feature type="chain" id="PRO_5038822717" description="Endolytic transglycosylase MltG" evidence="2">
    <location>
        <begin position="22"/>
        <end position="165"/>
    </location>
</feature>
<feature type="coiled-coil region" evidence="1">
    <location>
        <begin position="56"/>
        <end position="97"/>
    </location>
</feature>
<dbReference type="EMBL" id="JACHHB010000004">
    <property type="protein sequence ID" value="MBB5173136.1"/>
    <property type="molecule type" value="Genomic_DNA"/>
</dbReference>
<comment type="caution">
    <text evidence="3">The sequence shown here is derived from an EMBL/GenBank/DDBJ whole genome shotgun (WGS) entry which is preliminary data.</text>
</comment>
<keyword evidence="1" id="KW-0175">Coiled coil</keyword>
<dbReference type="AlphaFoldDB" id="A0A840QP10"/>
<dbReference type="Proteomes" id="UP000551878">
    <property type="component" value="Unassembled WGS sequence"/>
</dbReference>